<evidence type="ECO:0000256" key="2">
    <source>
        <dbReference type="ARBA" id="ARBA00033323"/>
    </source>
</evidence>
<dbReference type="PANTHER" id="PTHR46264">
    <property type="entry name" value="TYROSINE-TRNA LIGASE"/>
    <property type="match status" value="1"/>
</dbReference>
<dbReference type="Proteomes" id="UP001470230">
    <property type="component" value="Unassembled WGS sequence"/>
</dbReference>
<dbReference type="Gene3D" id="3.40.50.620">
    <property type="entry name" value="HUPs"/>
    <property type="match status" value="1"/>
</dbReference>
<dbReference type="SUPFAM" id="SSF52374">
    <property type="entry name" value="Nucleotidylyl transferase"/>
    <property type="match status" value="1"/>
</dbReference>
<dbReference type="InterPro" id="IPR014729">
    <property type="entry name" value="Rossmann-like_a/b/a_fold"/>
</dbReference>
<evidence type="ECO:0000256" key="1">
    <source>
        <dbReference type="ARBA" id="ARBA00013160"/>
    </source>
</evidence>
<comment type="caution">
    <text evidence="5">The sequence shown here is derived from an EMBL/GenBank/DDBJ whole genome shotgun (WGS) entry which is preliminary data.</text>
</comment>
<keyword evidence="6" id="KW-1185">Reference proteome</keyword>
<reference evidence="5 6" key="1">
    <citation type="submission" date="2024-04" db="EMBL/GenBank/DDBJ databases">
        <title>Tritrichomonas musculus Genome.</title>
        <authorList>
            <person name="Alves-Ferreira E."/>
            <person name="Grigg M."/>
            <person name="Lorenzi H."/>
            <person name="Galac M."/>
        </authorList>
    </citation>
    <scope>NUCLEOTIDE SEQUENCE [LARGE SCALE GENOMIC DNA]</scope>
    <source>
        <strain evidence="5 6">EAF2021</strain>
    </source>
</reference>
<dbReference type="PANTHER" id="PTHR46264:SF4">
    <property type="entry name" value="TYROSINE--TRNA LIGASE, CYTOPLASMIC"/>
    <property type="match status" value="1"/>
</dbReference>
<sequence length="368" mass="41029">MDVDTKLSKLLALSVDQSIAESLKAKLTAKPEFTVFHSFEPNGHLTLAHALRYAIASKVVNECGGKYILFIADVRSSQDMFFKDADLPKPKPKEEDENQGGKGKKDKKAKKVKMTAQEEKEIRRDCIKKSTEYAMKVFEVLGVLGPHTQVIKSSEFSLNNYDLFYQMVSNSTCLSINDVKSKIPPPPKNKVLSASQLIAPCMHATEIQFLNADIVICPENLAGQLDILKTLNAETAPVVIPLPQIINLKNTNPVKPDPKNNYFFEDNKQVVGQKSNGAFCTDDINGNPVFQYISFLLLPFHGALDINGKQYTSVQQIIDDFPTMDKKTLKSSLAFIVDETMDPVRCAFQQPENHPIRESVGFMSPTNQ</sequence>
<accession>A0ABR2I6L0</accession>
<dbReference type="EMBL" id="JAPFFF010000019">
    <property type="protein sequence ID" value="KAK8858045.1"/>
    <property type="molecule type" value="Genomic_DNA"/>
</dbReference>
<feature type="compositionally biased region" description="Basic and acidic residues" evidence="4">
    <location>
        <begin position="83"/>
        <end position="94"/>
    </location>
</feature>
<evidence type="ECO:0000256" key="4">
    <source>
        <dbReference type="SAM" id="MobiDB-lite"/>
    </source>
</evidence>
<evidence type="ECO:0000256" key="3">
    <source>
        <dbReference type="ARBA" id="ARBA00048248"/>
    </source>
</evidence>
<comment type="catalytic activity">
    <reaction evidence="3">
        <text>tRNA(Tyr) + L-tyrosine + ATP = L-tyrosyl-tRNA(Tyr) + AMP + diphosphate + H(+)</text>
        <dbReference type="Rhea" id="RHEA:10220"/>
        <dbReference type="Rhea" id="RHEA-COMP:9706"/>
        <dbReference type="Rhea" id="RHEA-COMP:9707"/>
        <dbReference type="ChEBI" id="CHEBI:15378"/>
        <dbReference type="ChEBI" id="CHEBI:30616"/>
        <dbReference type="ChEBI" id="CHEBI:33019"/>
        <dbReference type="ChEBI" id="CHEBI:58315"/>
        <dbReference type="ChEBI" id="CHEBI:78442"/>
        <dbReference type="ChEBI" id="CHEBI:78536"/>
        <dbReference type="ChEBI" id="CHEBI:456215"/>
        <dbReference type="EC" id="6.1.1.1"/>
    </reaction>
</comment>
<evidence type="ECO:0000313" key="5">
    <source>
        <dbReference type="EMBL" id="KAK8858045.1"/>
    </source>
</evidence>
<name>A0ABR2I6L0_9EUKA</name>
<proteinExistence type="predicted"/>
<feature type="region of interest" description="Disordered" evidence="4">
    <location>
        <begin position="83"/>
        <end position="115"/>
    </location>
</feature>
<dbReference type="Gene3D" id="1.10.240.10">
    <property type="entry name" value="Tyrosyl-Transfer RNA Synthetase"/>
    <property type="match status" value="1"/>
</dbReference>
<evidence type="ECO:0000313" key="6">
    <source>
        <dbReference type="Proteomes" id="UP001470230"/>
    </source>
</evidence>
<organism evidence="5 6">
    <name type="scientific">Tritrichomonas musculus</name>
    <dbReference type="NCBI Taxonomy" id="1915356"/>
    <lineage>
        <taxon>Eukaryota</taxon>
        <taxon>Metamonada</taxon>
        <taxon>Parabasalia</taxon>
        <taxon>Tritrichomonadida</taxon>
        <taxon>Tritrichomonadidae</taxon>
        <taxon>Tritrichomonas</taxon>
    </lineage>
</organism>
<dbReference type="EC" id="6.1.1.1" evidence="1"/>
<protein>
    <recommendedName>
        <fullName evidence="1">tyrosine--tRNA ligase</fullName>
        <ecNumber evidence="1">6.1.1.1</ecNumber>
    </recommendedName>
    <alternativeName>
        <fullName evidence="2">Tyrosyl-tRNA synthetase</fullName>
    </alternativeName>
</protein>
<feature type="compositionally biased region" description="Basic residues" evidence="4">
    <location>
        <begin position="102"/>
        <end position="113"/>
    </location>
</feature>
<gene>
    <name evidence="5" type="ORF">M9Y10_013145</name>
</gene>
<dbReference type="InterPro" id="IPR050489">
    <property type="entry name" value="Tyr-tRNA_synthase"/>
</dbReference>